<keyword evidence="1" id="KW-0677">Repeat</keyword>
<evidence type="ECO:0000256" key="1">
    <source>
        <dbReference type="ARBA" id="ARBA00022737"/>
    </source>
</evidence>
<feature type="repeat" description="ANK" evidence="3">
    <location>
        <begin position="95"/>
        <end position="127"/>
    </location>
</feature>
<evidence type="ECO:0000256" key="2">
    <source>
        <dbReference type="ARBA" id="ARBA00023043"/>
    </source>
</evidence>
<dbReference type="Gene3D" id="1.25.40.20">
    <property type="entry name" value="Ankyrin repeat-containing domain"/>
    <property type="match status" value="3"/>
</dbReference>
<feature type="non-terminal residue" evidence="4">
    <location>
        <position position="606"/>
    </location>
</feature>
<dbReference type="SUPFAM" id="SSF48403">
    <property type="entry name" value="Ankyrin repeat"/>
    <property type="match status" value="2"/>
</dbReference>
<gene>
    <name evidence="4" type="ORF">B7463_g3578</name>
</gene>
<dbReference type="Pfam" id="PF12796">
    <property type="entry name" value="Ank_2"/>
    <property type="match status" value="1"/>
</dbReference>
<dbReference type="Pfam" id="PF00023">
    <property type="entry name" value="Ank"/>
    <property type="match status" value="1"/>
</dbReference>
<feature type="repeat" description="ANK" evidence="3">
    <location>
        <begin position="51"/>
        <end position="83"/>
    </location>
</feature>
<protein>
    <submittedName>
        <fullName evidence="4">Uncharacterized protein</fullName>
    </submittedName>
</protein>
<feature type="non-terminal residue" evidence="4">
    <location>
        <position position="1"/>
    </location>
</feature>
<name>A0A3E2HHY9_SCYLI</name>
<dbReference type="InterPro" id="IPR036770">
    <property type="entry name" value="Ankyrin_rpt-contain_sf"/>
</dbReference>
<dbReference type="PANTHER" id="PTHR24198">
    <property type="entry name" value="ANKYRIN REPEAT AND PROTEIN KINASE DOMAIN-CONTAINING PROTEIN"/>
    <property type="match status" value="1"/>
</dbReference>
<dbReference type="STRING" id="5539.A0A3E2HHY9"/>
<organism evidence="4 5">
    <name type="scientific">Scytalidium lignicola</name>
    <name type="common">Hyphomycete</name>
    <dbReference type="NCBI Taxonomy" id="5539"/>
    <lineage>
        <taxon>Eukaryota</taxon>
        <taxon>Fungi</taxon>
        <taxon>Dikarya</taxon>
        <taxon>Ascomycota</taxon>
        <taxon>Pezizomycotina</taxon>
        <taxon>Leotiomycetes</taxon>
        <taxon>Leotiomycetes incertae sedis</taxon>
        <taxon>Scytalidium</taxon>
    </lineage>
</organism>
<dbReference type="PROSITE" id="PS50088">
    <property type="entry name" value="ANK_REPEAT"/>
    <property type="match status" value="3"/>
</dbReference>
<reference evidence="4 5" key="1">
    <citation type="submission" date="2018-05" db="EMBL/GenBank/DDBJ databases">
        <title>Draft genome sequence of Scytalidium lignicola DSM 105466, a ubiquitous saprotrophic fungus.</title>
        <authorList>
            <person name="Buettner E."/>
            <person name="Gebauer A.M."/>
            <person name="Hofrichter M."/>
            <person name="Liers C."/>
            <person name="Kellner H."/>
        </authorList>
    </citation>
    <scope>NUCLEOTIDE SEQUENCE [LARGE SCALE GENOMIC DNA]</scope>
    <source>
        <strain evidence="4 5">DSM 105466</strain>
    </source>
</reference>
<dbReference type="SMART" id="SM00248">
    <property type="entry name" value="ANK"/>
    <property type="match status" value="9"/>
</dbReference>
<evidence type="ECO:0000313" key="4">
    <source>
        <dbReference type="EMBL" id="RFU32763.1"/>
    </source>
</evidence>
<dbReference type="PRINTS" id="PR01415">
    <property type="entry name" value="ANKYRIN"/>
</dbReference>
<evidence type="ECO:0000256" key="3">
    <source>
        <dbReference type="PROSITE-ProRule" id="PRU00023"/>
    </source>
</evidence>
<sequence>MRQVRSNLNNRWAPTPVVITSLLHIACQLCDEDIIRLILDRGANPSPFSSIGWTPLHMVAWSGKVSIMRLLLGAGADPNLIQPADQQSRFTADLARTTPFHQAVIGGHVSAVDILLEAGADAHALHPRCDALGLATIYQDTGMLQHLVNTGLYGRESMIRAFSLSDKHEGVLTLKILLDGGVDTQLCLPRAVTANRPDYVELLINAGADPRKSSELLSHVLNLKVLQLILAKAPGLSAEALPTPFAHSPLELLYENVNRRFNSDNLEEMAVLLINDGCPIQQDPMNNVRQMAPIYILCEAASWGHARVIKAILPSVKAYLNQKANRDSNTPLHYATLSAHKNKLACVKLLVEHGADLHAKNLIGQTPFECLFTRNILWLARVKGEHLQDDAEVTQYFIDSGIDVNARFHTDMTTEPPLFHALASGNDLAALVIINAGANIYVRAENGWSAFQLAAWSGCFKALERLLQEDNIQSLLEYQSEDTLLHFAVQGGLALHKKVDGYGKMMAHLLLGHVDVSVADVVVSKHHEGELKPLAHTGCMEVIRRICSKGIVDPGARNQRGFTPFDVIIYQKGCPKFIYNHKKKHKAEIAALIGEANQKWPKPQKR</sequence>
<dbReference type="Proteomes" id="UP000258309">
    <property type="component" value="Unassembled WGS sequence"/>
</dbReference>
<keyword evidence="2 3" id="KW-0040">ANK repeat</keyword>
<dbReference type="AlphaFoldDB" id="A0A3E2HHY9"/>
<dbReference type="PANTHER" id="PTHR24198:SF165">
    <property type="entry name" value="ANKYRIN REPEAT-CONTAINING PROTEIN-RELATED"/>
    <property type="match status" value="1"/>
</dbReference>
<dbReference type="OrthoDB" id="4772757at2759"/>
<dbReference type="PROSITE" id="PS50297">
    <property type="entry name" value="ANK_REP_REGION"/>
    <property type="match status" value="3"/>
</dbReference>
<evidence type="ECO:0000313" key="5">
    <source>
        <dbReference type="Proteomes" id="UP000258309"/>
    </source>
</evidence>
<feature type="repeat" description="ANK" evidence="3">
    <location>
        <begin position="327"/>
        <end position="362"/>
    </location>
</feature>
<dbReference type="Pfam" id="PF13637">
    <property type="entry name" value="Ank_4"/>
    <property type="match status" value="1"/>
</dbReference>
<dbReference type="EMBL" id="NCSJ02000048">
    <property type="protein sequence ID" value="RFU32763.1"/>
    <property type="molecule type" value="Genomic_DNA"/>
</dbReference>
<accession>A0A3E2HHY9</accession>
<dbReference type="InterPro" id="IPR002110">
    <property type="entry name" value="Ankyrin_rpt"/>
</dbReference>
<proteinExistence type="predicted"/>
<comment type="caution">
    <text evidence="4">The sequence shown here is derived from an EMBL/GenBank/DDBJ whole genome shotgun (WGS) entry which is preliminary data.</text>
</comment>
<keyword evidence="5" id="KW-1185">Reference proteome</keyword>